<reference evidence="3" key="1">
    <citation type="submission" date="2016-10" db="EMBL/GenBank/DDBJ databases">
        <authorList>
            <person name="Varghese N."/>
        </authorList>
    </citation>
    <scope>NUCLEOTIDE SEQUENCE [LARGE SCALE GENOMIC DNA]</scope>
    <source>
        <strain evidence="3">92MFCol6.1</strain>
    </source>
</reference>
<keyword evidence="1" id="KW-0812">Transmembrane</keyword>
<dbReference type="EMBL" id="FWEU01000003">
    <property type="protein sequence ID" value="SLM25085.1"/>
    <property type="molecule type" value="Genomic_DNA"/>
</dbReference>
<dbReference type="AlphaFoldDB" id="A0A1W1H0F3"/>
<gene>
    <name evidence="2" type="ORF">SAMN04488690_2816</name>
</gene>
<protein>
    <submittedName>
        <fullName evidence="2">Uncharacterized protein</fullName>
    </submittedName>
</protein>
<dbReference type="RefSeq" id="WP_051501633.1">
    <property type="nucleotide sequence ID" value="NZ_FWEU01000003.1"/>
</dbReference>
<name>A0A1W1H0F3_9GAMM</name>
<feature type="transmembrane region" description="Helical" evidence="1">
    <location>
        <begin position="21"/>
        <end position="42"/>
    </location>
</feature>
<proteinExistence type="predicted"/>
<sequence>MHEQDIAVRLERLEHGLRRRNLLAASMFALGASLALIGTSVATPDAGVVPEIRTYKLTVLDSEGRTRVQIAEDTSDIARNSRATGMTIYDAKGDERGGIGTMANGSAVMALDAPVGVGYKVRDRAGMRVAPDGTAVITALSNEGSFAASLVAQGNQGRLELSRKDSARGEISTRVLTFDSDSTKVEKAP</sequence>
<organism evidence="2 3">
    <name type="scientific">Stenotrophomonas indicatrix</name>
    <dbReference type="NCBI Taxonomy" id="2045451"/>
    <lineage>
        <taxon>Bacteria</taxon>
        <taxon>Pseudomonadati</taxon>
        <taxon>Pseudomonadota</taxon>
        <taxon>Gammaproteobacteria</taxon>
        <taxon>Lysobacterales</taxon>
        <taxon>Lysobacteraceae</taxon>
        <taxon>Stenotrophomonas</taxon>
    </lineage>
</organism>
<evidence type="ECO:0000256" key="1">
    <source>
        <dbReference type="SAM" id="Phobius"/>
    </source>
</evidence>
<evidence type="ECO:0000313" key="3">
    <source>
        <dbReference type="Proteomes" id="UP000191133"/>
    </source>
</evidence>
<evidence type="ECO:0000313" key="2">
    <source>
        <dbReference type="EMBL" id="SLM25085.1"/>
    </source>
</evidence>
<keyword evidence="1" id="KW-1133">Transmembrane helix</keyword>
<keyword evidence="1" id="KW-0472">Membrane</keyword>
<dbReference type="Proteomes" id="UP000191133">
    <property type="component" value="Unassembled WGS sequence"/>
</dbReference>
<accession>A0A1W1H0F3</accession>